<dbReference type="GO" id="GO:0050660">
    <property type="term" value="F:flavin adenine dinucleotide binding"/>
    <property type="evidence" value="ECO:0007669"/>
    <property type="project" value="InterPro"/>
</dbReference>
<dbReference type="PROSITE" id="PS00624">
    <property type="entry name" value="GMC_OXRED_2"/>
    <property type="match status" value="1"/>
</dbReference>
<evidence type="ECO:0000256" key="2">
    <source>
        <dbReference type="RuleBase" id="RU003968"/>
    </source>
</evidence>
<dbReference type="PANTHER" id="PTHR11552:SF134">
    <property type="entry name" value="GLUCOSE-METHANOL-CHOLINE OXIDOREDUCTASE N-TERMINAL DOMAIN-CONTAINING PROTEIN"/>
    <property type="match status" value="1"/>
</dbReference>
<comment type="caution">
    <text evidence="5">The sequence shown here is derived from an EMBL/GenBank/DDBJ whole genome shotgun (WGS) entry which is preliminary data.</text>
</comment>
<dbReference type="SUPFAM" id="SSF55486">
    <property type="entry name" value="Metalloproteases ('zincins'), catalytic domain"/>
    <property type="match status" value="1"/>
</dbReference>
<sequence length="991" mass="110715">MKNLDRGIKYVALDLSTAKLFVFVDGSFANNKDFSSQIGYEIILANESMQNENFEITGNLIHWSSTKSKRVTRSVLASEIYGMVQGVDMAIAIGTTIKMITDQLGFETIPTIVCTDSYSLYECLVKLGTTKEKRLMIDIMALRQSYERREIMEIRWINGSDNPADAMTKADPNKALEKFITTNTLRSYRLLFFLEIRMTQNISNMVSEQTFDFIVVGAGPAGCTLAAFLAKSAKRPSVLLLEAGGQNDDKSLRVDGKRWTTFMQEQMNWGYKTTPQEHCNGRRLDYSRGKGLGGGSAINFGVYTVGSKDDYDEWASVVGDETFSWKNMQTRFKNLETFAGSIDLPENQKYGGHQAGDHGDTGGLQVGYAKEWENDLSLVLDAFEQAGVKRNMDHNSGNPLGISLCINSAHKGLRTTAVDLLSDGPDNLFIVTDSPVQRVILEGKTAIGVQTNRNRYLAAKEVILSAGSLDTPKILMHSGIGPANDLARFNIPVIQDLPAIGRGLRDHFFVPIILARNPASNDRNTFFQDQTAMTAAMKQWEKDGTGPWARYACQLGVGWLKSEPVTSSAEFNSLAPSIQDFLNRETIPHYEILTHFPAHFFFPQLFQDYSYISALVFLMNEQSAGEVRLQSSNPNDPLLFDPKFLSHPFDRRACIEIFRHLWDLMKHKAFAKDTISTIMAPASESDEDILQFWKDNLSSSWHMTGTVKMGKNGADDAAVDNHFRVFGIENLRVVDMSVVPVLPNAHTQAPAYVTGATGADVLIREYRIISSEEIIPTTKRILEEYRAVRNAVSQSVTPSTACFEDVVQPRINVENRTQGELGVIAMLRYASPDQAAREASDEAVRLMGESDAEFTAREDLYVLVKAVADKAEHGDVEAAKYLGTLFTDFRRCGHGVLNGVQIKSYLNTRNEIDNLRCKFNRSIRDEDGGLWFSLEELDGVSEQDLSLFPEGNEKGTRVVPFRKAELDIIMKYARNPLTRKKMYVGDAHKLT</sequence>
<dbReference type="InterPro" id="IPR007867">
    <property type="entry name" value="GMC_OxRtase_C"/>
</dbReference>
<proteinExistence type="inferred from homology"/>
<dbReference type="AlphaFoldDB" id="A0A8H6Q3C3"/>
<dbReference type="Pfam" id="PF05199">
    <property type="entry name" value="GMC_oxred_C"/>
    <property type="match status" value="1"/>
</dbReference>
<evidence type="ECO:0000313" key="5">
    <source>
        <dbReference type="EMBL" id="KAF7165731.1"/>
    </source>
</evidence>
<reference evidence="5" key="1">
    <citation type="submission" date="2020-06" db="EMBL/GenBank/DDBJ databases">
        <title>Draft genome sequences of strains closely related to Aspergillus parafelis and Aspergillus hiratsukae.</title>
        <authorList>
            <person name="Dos Santos R.A.C."/>
            <person name="Rivero-Menendez O."/>
            <person name="Steenwyk J.L."/>
            <person name="Mead M.E."/>
            <person name="Goldman G.H."/>
            <person name="Alastruey-Izquierdo A."/>
            <person name="Rokas A."/>
        </authorList>
    </citation>
    <scope>NUCLEOTIDE SEQUENCE</scope>
    <source>
        <strain evidence="5">CNM-CM6106</strain>
    </source>
</reference>
<feature type="domain" description="Glucose-methanol-choline oxidoreductase N-terminal" evidence="4">
    <location>
        <begin position="467"/>
        <end position="481"/>
    </location>
</feature>
<keyword evidence="2" id="KW-0274">FAD</keyword>
<dbReference type="InterPro" id="IPR036188">
    <property type="entry name" value="FAD/NAD-bd_sf"/>
</dbReference>
<dbReference type="SUPFAM" id="SSF51905">
    <property type="entry name" value="FAD/NAD(P)-binding domain"/>
    <property type="match status" value="1"/>
</dbReference>
<protein>
    <recommendedName>
        <fullName evidence="3 4">Glucose-methanol-choline oxidoreductase N-terminal domain-containing protein</fullName>
    </recommendedName>
</protein>
<dbReference type="Gene3D" id="1.10.1370.10">
    <property type="entry name" value="Neurolysin, domain 3"/>
    <property type="match status" value="1"/>
</dbReference>
<accession>A0A8H6Q3C3</accession>
<dbReference type="Proteomes" id="UP000662466">
    <property type="component" value="Unassembled WGS sequence"/>
</dbReference>
<dbReference type="InterPro" id="IPR024077">
    <property type="entry name" value="Neurolysin/TOP_dom2"/>
</dbReference>
<dbReference type="InterPro" id="IPR000172">
    <property type="entry name" value="GMC_OxRdtase_N"/>
</dbReference>
<dbReference type="GO" id="GO:0016614">
    <property type="term" value="F:oxidoreductase activity, acting on CH-OH group of donors"/>
    <property type="evidence" value="ECO:0007669"/>
    <property type="project" value="InterPro"/>
</dbReference>
<evidence type="ECO:0000259" key="4">
    <source>
        <dbReference type="PROSITE" id="PS00624"/>
    </source>
</evidence>
<dbReference type="Gene3D" id="3.50.50.60">
    <property type="entry name" value="FAD/NAD(P)-binding domain"/>
    <property type="match status" value="1"/>
</dbReference>
<evidence type="ECO:0000313" key="6">
    <source>
        <dbReference type="Proteomes" id="UP000662466"/>
    </source>
</evidence>
<dbReference type="InterPro" id="IPR012132">
    <property type="entry name" value="GMC_OxRdtase"/>
</dbReference>
<evidence type="ECO:0000259" key="3">
    <source>
        <dbReference type="PROSITE" id="PS00623"/>
    </source>
</evidence>
<dbReference type="PROSITE" id="PS00623">
    <property type="entry name" value="GMC_OXRED_1"/>
    <property type="match status" value="1"/>
</dbReference>
<keyword evidence="2" id="KW-0285">Flavoprotein</keyword>
<dbReference type="InterPro" id="IPR024080">
    <property type="entry name" value="Neurolysin/TOP_N"/>
</dbReference>
<comment type="similarity">
    <text evidence="1 2">Belongs to the GMC oxidoreductase family.</text>
</comment>
<dbReference type="Pfam" id="PF00732">
    <property type="entry name" value="GMC_oxred_N"/>
    <property type="match status" value="1"/>
</dbReference>
<dbReference type="Gene3D" id="3.30.560.10">
    <property type="entry name" value="Glucose Oxidase, domain 3"/>
    <property type="match status" value="1"/>
</dbReference>
<dbReference type="EMBL" id="JACBAF010002160">
    <property type="protein sequence ID" value="KAF7165731.1"/>
    <property type="molecule type" value="Genomic_DNA"/>
</dbReference>
<dbReference type="Gene3D" id="1.20.1050.40">
    <property type="entry name" value="Endopeptidase. Chain P, domain 1"/>
    <property type="match status" value="1"/>
</dbReference>
<name>A0A8H6Q3C3_9EURO</name>
<dbReference type="PANTHER" id="PTHR11552">
    <property type="entry name" value="GLUCOSE-METHANOL-CHOLINE GMC OXIDOREDUCTASE"/>
    <property type="match status" value="1"/>
</dbReference>
<evidence type="ECO:0000256" key="1">
    <source>
        <dbReference type="ARBA" id="ARBA00010790"/>
    </source>
</evidence>
<feature type="domain" description="Glucose-methanol-choline oxidoreductase N-terminal" evidence="3">
    <location>
        <begin position="289"/>
        <end position="312"/>
    </location>
</feature>
<gene>
    <name evidence="5" type="ORF">CNMCM6106_001807</name>
</gene>
<organism evidence="5 6">
    <name type="scientific">Aspergillus hiratsukae</name>
    <dbReference type="NCBI Taxonomy" id="1194566"/>
    <lineage>
        <taxon>Eukaryota</taxon>
        <taxon>Fungi</taxon>
        <taxon>Dikarya</taxon>
        <taxon>Ascomycota</taxon>
        <taxon>Pezizomycotina</taxon>
        <taxon>Eurotiomycetes</taxon>
        <taxon>Eurotiomycetidae</taxon>
        <taxon>Eurotiales</taxon>
        <taxon>Aspergillaceae</taxon>
        <taxon>Aspergillus</taxon>
        <taxon>Aspergillus subgen. Fumigati</taxon>
    </lineage>
</organism>
<dbReference type="SUPFAM" id="SSF54373">
    <property type="entry name" value="FAD-linked reductases, C-terminal domain"/>
    <property type="match status" value="1"/>
</dbReference>
<dbReference type="CDD" id="cd09272">
    <property type="entry name" value="RNase_HI_RT_Ty1"/>
    <property type="match status" value="1"/>
</dbReference>